<sequence length="261" mass="29610">MTDQFKNVRVMDIDFTSTTMDLFLSNAVYPRLAQSQKCFIVTANPEIVIATRHNARFKETVQSADYVLPDGIGIINAAKMMGTPIDARLCGVDVMHHMLGHAAEKGYSVYFIGAKEDSNRKAVENALKKYPGLIVAGRQHGYADLYDEAFIRTVVEAKPDIVLVALGMMKQEGWIRDHINRFDKGVFMGVGGSLDALSGMSKRAPSIWIRFQLEWLYRLIRQPKRIIRVVKVGQFMLMHIPIIRHLGKIIGYNRSRARKKR</sequence>
<dbReference type="InterPro" id="IPR004629">
    <property type="entry name" value="WecG_TagA_CpsF"/>
</dbReference>
<dbReference type="AlphaFoldDB" id="A0A558AXA5"/>
<dbReference type="EMBL" id="VMSJ01000001">
    <property type="protein sequence ID" value="TVT28895.1"/>
    <property type="molecule type" value="Genomic_DNA"/>
</dbReference>
<evidence type="ECO:0000256" key="2">
    <source>
        <dbReference type="ARBA" id="ARBA00022679"/>
    </source>
</evidence>
<dbReference type="NCBIfam" id="TIGR00696">
    <property type="entry name" value="wecG_tagA_cpsF"/>
    <property type="match status" value="1"/>
</dbReference>
<dbReference type="GO" id="GO:0016758">
    <property type="term" value="F:hexosyltransferase activity"/>
    <property type="evidence" value="ECO:0007669"/>
    <property type="project" value="TreeGrafter"/>
</dbReference>
<dbReference type="Proteomes" id="UP000315103">
    <property type="component" value="Unassembled WGS sequence"/>
</dbReference>
<dbReference type="RefSeq" id="WP_145284525.1">
    <property type="nucleotide sequence ID" value="NZ_VMSJ01000001.1"/>
</dbReference>
<proteinExistence type="predicted"/>
<keyword evidence="4" id="KW-1185">Reference proteome</keyword>
<dbReference type="Pfam" id="PF03808">
    <property type="entry name" value="Glyco_tran_WecG"/>
    <property type="match status" value="1"/>
</dbReference>
<evidence type="ECO:0000313" key="3">
    <source>
        <dbReference type="EMBL" id="TVT28895.1"/>
    </source>
</evidence>
<evidence type="ECO:0000256" key="1">
    <source>
        <dbReference type="ARBA" id="ARBA00022676"/>
    </source>
</evidence>
<dbReference type="PANTHER" id="PTHR34136:SF1">
    <property type="entry name" value="UDP-N-ACETYL-D-MANNOSAMINURONIC ACID TRANSFERASE"/>
    <property type="match status" value="1"/>
</dbReference>
<organism evidence="3 4">
    <name type="scientific">Salinicoccus cyprini</name>
    <dbReference type="NCBI Taxonomy" id="2493691"/>
    <lineage>
        <taxon>Bacteria</taxon>
        <taxon>Bacillati</taxon>
        <taxon>Bacillota</taxon>
        <taxon>Bacilli</taxon>
        <taxon>Bacillales</taxon>
        <taxon>Staphylococcaceae</taxon>
        <taxon>Salinicoccus</taxon>
    </lineage>
</organism>
<protein>
    <submittedName>
        <fullName evidence="3">WecB/TagA/CpsF family glycosyltransferase</fullName>
    </submittedName>
</protein>
<accession>A0A558AXA5</accession>
<gene>
    <name evidence="3" type="ORF">FO441_01035</name>
</gene>
<keyword evidence="1" id="KW-0328">Glycosyltransferase</keyword>
<name>A0A558AXA5_9STAP</name>
<dbReference type="CDD" id="cd06533">
    <property type="entry name" value="Glyco_transf_WecG_TagA"/>
    <property type="match status" value="1"/>
</dbReference>
<dbReference type="OrthoDB" id="9771846at2"/>
<dbReference type="PANTHER" id="PTHR34136">
    <property type="match status" value="1"/>
</dbReference>
<evidence type="ECO:0000313" key="4">
    <source>
        <dbReference type="Proteomes" id="UP000315103"/>
    </source>
</evidence>
<comment type="caution">
    <text evidence="3">The sequence shown here is derived from an EMBL/GenBank/DDBJ whole genome shotgun (WGS) entry which is preliminary data.</text>
</comment>
<reference evidence="3 4" key="1">
    <citation type="submission" date="2019-07" db="EMBL/GenBank/DDBJ databases">
        <title>Salinicoccus cyprini sp. nov., isolated from gastro-intestinal tract of mirror carp, Cyprinus carpio var. specularis, collected from Gobind Sagar Reservoir, Himachal Pradesh, India.</title>
        <authorList>
            <person name="Talwar C."/>
            <person name="Singh A.K."/>
            <person name="Lal R."/>
            <person name="Negi R.K."/>
        </authorList>
    </citation>
    <scope>NUCLEOTIDE SEQUENCE [LARGE SCALE GENOMIC DNA]</scope>
    <source>
        <strain evidence="3 4">CT19</strain>
    </source>
</reference>
<keyword evidence="2 3" id="KW-0808">Transferase</keyword>